<gene>
    <name evidence="1" type="ORF">SDC9_187646</name>
</gene>
<accession>A0A645HM45</accession>
<protein>
    <submittedName>
        <fullName evidence="1">Uncharacterized protein</fullName>
    </submittedName>
</protein>
<evidence type="ECO:0000313" key="1">
    <source>
        <dbReference type="EMBL" id="MPN40111.1"/>
    </source>
</evidence>
<organism evidence="1">
    <name type="scientific">bioreactor metagenome</name>
    <dbReference type="NCBI Taxonomy" id="1076179"/>
    <lineage>
        <taxon>unclassified sequences</taxon>
        <taxon>metagenomes</taxon>
        <taxon>ecological metagenomes</taxon>
    </lineage>
</organism>
<dbReference type="EMBL" id="VSSQ01096311">
    <property type="protein sequence ID" value="MPN40111.1"/>
    <property type="molecule type" value="Genomic_DNA"/>
</dbReference>
<comment type="caution">
    <text evidence="1">The sequence shown here is derived from an EMBL/GenBank/DDBJ whole genome shotgun (WGS) entry which is preliminary data.</text>
</comment>
<dbReference type="AlphaFoldDB" id="A0A645HM45"/>
<reference evidence="1" key="1">
    <citation type="submission" date="2019-08" db="EMBL/GenBank/DDBJ databases">
        <authorList>
            <person name="Kucharzyk K."/>
            <person name="Murdoch R.W."/>
            <person name="Higgins S."/>
            <person name="Loffler F."/>
        </authorList>
    </citation>
    <scope>NUCLEOTIDE SEQUENCE</scope>
</reference>
<proteinExistence type="predicted"/>
<name>A0A645HM45_9ZZZZ</name>
<sequence length="143" mass="16377">MILKLAQCARSDDIAHIVAKVVTAASELSCRLRFEIPMIIDFIGHLWANRDRIACSSQTLIRFKFMFVDDEPLQRGVFQTLIADKQHSRNDVFLGEIFQAGLHSYRRQPGIGALILIEENTVHARLFIRRLIGQSRSIKKSRT</sequence>